<dbReference type="CDD" id="cd19821">
    <property type="entry name" value="Bbox1_BBX-like"/>
    <property type="match status" value="1"/>
</dbReference>
<keyword evidence="11" id="KW-1185">Reference proteome</keyword>
<feature type="domain" description="B box-type" evidence="9">
    <location>
        <begin position="53"/>
        <end position="100"/>
    </location>
</feature>
<keyword evidence="3" id="KW-0677">Repeat</keyword>
<comment type="subcellular location">
    <subcellularLocation>
        <location evidence="1">Nucleus</location>
    </subcellularLocation>
</comment>
<dbReference type="OrthoDB" id="153872at2759"/>
<gene>
    <name evidence="10" type="ORF">PHJA_000971000</name>
</gene>
<evidence type="ECO:0000256" key="8">
    <source>
        <dbReference type="ARBA" id="ARBA00023242"/>
    </source>
</evidence>
<dbReference type="GO" id="GO:0008270">
    <property type="term" value="F:zinc ion binding"/>
    <property type="evidence" value="ECO:0007669"/>
    <property type="project" value="UniProtKB-KW"/>
</dbReference>
<evidence type="ECO:0000256" key="3">
    <source>
        <dbReference type="ARBA" id="ARBA00022737"/>
    </source>
</evidence>
<dbReference type="PANTHER" id="PTHR31832">
    <property type="entry name" value="B-BOX ZINC FINGER PROTEIN 22"/>
    <property type="match status" value="1"/>
</dbReference>
<keyword evidence="4" id="KW-0863">Zinc-finger</keyword>
<dbReference type="PANTHER" id="PTHR31832:SF87">
    <property type="entry name" value="B-BOX ZINC FINGER PROTEIN 20"/>
    <property type="match status" value="1"/>
</dbReference>
<comment type="caution">
    <text evidence="10">The sequence shown here is derived from an EMBL/GenBank/DDBJ whole genome shotgun (WGS) entry which is preliminary data.</text>
</comment>
<proteinExistence type="predicted"/>
<dbReference type="EMBL" id="BMAC01000166">
    <property type="protein sequence ID" value="GFP88273.1"/>
    <property type="molecule type" value="Genomic_DNA"/>
</dbReference>
<evidence type="ECO:0000259" key="9">
    <source>
        <dbReference type="SMART" id="SM00336"/>
    </source>
</evidence>
<keyword evidence="8" id="KW-0539">Nucleus</keyword>
<organism evidence="10 11">
    <name type="scientific">Phtheirospermum japonicum</name>
    <dbReference type="NCBI Taxonomy" id="374723"/>
    <lineage>
        <taxon>Eukaryota</taxon>
        <taxon>Viridiplantae</taxon>
        <taxon>Streptophyta</taxon>
        <taxon>Embryophyta</taxon>
        <taxon>Tracheophyta</taxon>
        <taxon>Spermatophyta</taxon>
        <taxon>Magnoliopsida</taxon>
        <taxon>eudicotyledons</taxon>
        <taxon>Gunneridae</taxon>
        <taxon>Pentapetalae</taxon>
        <taxon>asterids</taxon>
        <taxon>lamiids</taxon>
        <taxon>Lamiales</taxon>
        <taxon>Orobanchaceae</taxon>
        <taxon>Orobanchaceae incertae sedis</taxon>
        <taxon>Phtheirospermum</taxon>
    </lineage>
</organism>
<keyword evidence="7" id="KW-0804">Transcription</keyword>
<dbReference type="GO" id="GO:0009640">
    <property type="term" value="P:photomorphogenesis"/>
    <property type="evidence" value="ECO:0007669"/>
    <property type="project" value="TreeGrafter"/>
</dbReference>
<dbReference type="GO" id="GO:0005634">
    <property type="term" value="C:nucleus"/>
    <property type="evidence" value="ECO:0007669"/>
    <property type="project" value="UniProtKB-SubCell"/>
</dbReference>
<dbReference type="Proteomes" id="UP000653305">
    <property type="component" value="Unassembled WGS sequence"/>
</dbReference>
<dbReference type="Gene3D" id="3.30.160.60">
    <property type="entry name" value="Classic Zinc Finger"/>
    <property type="match status" value="1"/>
</dbReference>
<name>A0A830BWN7_9LAMI</name>
<keyword evidence="5" id="KW-0862">Zinc</keyword>
<dbReference type="GO" id="GO:0006355">
    <property type="term" value="P:regulation of DNA-templated transcription"/>
    <property type="evidence" value="ECO:0007669"/>
    <property type="project" value="TreeGrafter"/>
</dbReference>
<evidence type="ECO:0000256" key="2">
    <source>
        <dbReference type="ARBA" id="ARBA00022723"/>
    </source>
</evidence>
<dbReference type="AlphaFoldDB" id="A0A830BWN7"/>
<keyword evidence="6" id="KW-0805">Transcription regulation</keyword>
<evidence type="ECO:0000256" key="5">
    <source>
        <dbReference type="ARBA" id="ARBA00022833"/>
    </source>
</evidence>
<dbReference type="InterPro" id="IPR000315">
    <property type="entry name" value="Znf_B-box"/>
</dbReference>
<evidence type="ECO:0000256" key="4">
    <source>
        <dbReference type="ARBA" id="ARBA00022771"/>
    </source>
</evidence>
<reference evidence="10" key="1">
    <citation type="submission" date="2020-07" db="EMBL/GenBank/DDBJ databases">
        <title>Ethylene signaling mediates host invasion by parasitic plants.</title>
        <authorList>
            <person name="Yoshida S."/>
        </authorList>
    </citation>
    <scope>NUCLEOTIDE SEQUENCE</scope>
    <source>
        <strain evidence="10">Okayama</strain>
    </source>
</reference>
<dbReference type="InterPro" id="IPR049808">
    <property type="entry name" value="CONSTANS-like_Bbox1"/>
</dbReference>
<sequence length="152" mass="17575">MKIQYAVCGKEAATVFCTTDEAALCHTCDNRVHNANKLANKHPRFSLLNPLFKQSPLRDICQERQVLLFCQEDRALLCRESDVPIHKANELTKKHNGFLLTGVKLLLLPHHTKPVRHPTDCNLRWESKSQWLMTLLTSKTRCRIIRSHHQTL</sequence>
<dbReference type="Pfam" id="PF00643">
    <property type="entry name" value="zf-B_box"/>
    <property type="match status" value="1"/>
</dbReference>
<accession>A0A830BWN7</accession>
<dbReference type="InterPro" id="IPR051979">
    <property type="entry name" value="B-box_zinc_finger"/>
</dbReference>
<evidence type="ECO:0000313" key="11">
    <source>
        <dbReference type="Proteomes" id="UP000653305"/>
    </source>
</evidence>
<evidence type="ECO:0000256" key="1">
    <source>
        <dbReference type="ARBA" id="ARBA00004123"/>
    </source>
</evidence>
<protein>
    <submittedName>
        <fullName evidence="10">B-box zinc finger protein 20</fullName>
    </submittedName>
</protein>
<evidence type="ECO:0000256" key="6">
    <source>
        <dbReference type="ARBA" id="ARBA00023015"/>
    </source>
</evidence>
<keyword evidence="2" id="KW-0479">Metal-binding</keyword>
<feature type="domain" description="B box-type" evidence="9">
    <location>
        <begin position="6"/>
        <end position="47"/>
    </location>
</feature>
<dbReference type="SMART" id="SM00336">
    <property type="entry name" value="BBOX"/>
    <property type="match status" value="2"/>
</dbReference>
<evidence type="ECO:0000313" key="10">
    <source>
        <dbReference type="EMBL" id="GFP88273.1"/>
    </source>
</evidence>
<evidence type="ECO:0000256" key="7">
    <source>
        <dbReference type="ARBA" id="ARBA00023163"/>
    </source>
</evidence>